<keyword evidence="3" id="KW-1185">Reference proteome</keyword>
<evidence type="ECO:0000256" key="1">
    <source>
        <dbReference type="SAM" id="MobiDB-lite"/>
    </source>
</evidence>
<dbReference type="Proteomes" id="UP000265663">
    <property type="component" value="Unassembled WGS sequence"/>
</dbReference>
<proteinExistence type="predicted"/>
<feature type="region of interest" description="Disordered" evidence="1">
    <location>
        <begin position="60"/>
        <end position="81"/>
    </location>
</feature>
<name>A0A3M7M1Z0_9PLEO</name>
<accession>A0A3M7M1Z0</accession>
<gene>
    <name evidence="2" type="ORF">GMOD_00010059</name>
</gene>
<protein>
    <submittedName>
        <fullName evidence="2">Uncharacterized protein</fullName>
    </submittedName>
</protein>
<organism evidence="2 3">
    <name type="scientific">Pyrenophora seminiperda CCB06</name>
    <dbReference type="NCBI Taxonomy" id="1302712"/>
    <lineage>
        <taxon>Eukaryota</taxon>
        <taxon>Fungi</taxon>
        <taxon>Dikarya</taxon>
        <taxon>Ascomycota</taxon>
        <taxon>Pezizomycotina</taxon>
        <taxon>Dothideomycetes</taxon>
        <taxon>Pleosporomycetidae</taxon>
        <taxon>Pleosporales</taxon>
        <taxon>Pleosporineae</taxon>
        <taxon>Pleosporaceae</taxon>
        <taxon>Pyrenophora</taxon>
    </lineage>
</organism>
<evidence type="ECO:0000313" key="3">
    <source>
        <dbReference type="Proteomes" id="UP000265663"/>
    </source>
</evidence>
<sequence length="81" mass="9015">MHGSESQRLQASQASAHTVHIVPPSLCFRHALIRLAPPRLSLLNPTEKRHPHDSRIRFDKSAHVGVKPEHKRSAKQGGVSM</sequence>
<evidence type="ECO:0000313" key="2">
    <source>
        <dbReference type="EMBL" id="RMZ68414.1"/>
    </source>
</evidence>
<reference evidence="2 3" key="1">
    <citation type="journal article" date="2014" name="PLoS ONE">
        <title>De novo Genome Assembly of the Fungal Plant Pathogen Pyrenophora semeniperda.</title>
        <authorList>
            <person name="Soliai M.M."/>
            <person name="Meyer S.E."/>
            <person name="Udall J.A."/>
            <person name="Elzinga D.E."/>
            <person name="Hermansen R.A."/>
            <person name="Bodily P.M."/>
            <person name="Hart A.A."/>
            <person name="Coleman C.E."/>
        </authorList>
    </citation>
    <scope>NUCLEOTIDE SEQUENCE [LARGE SCALE GENOMIC DNA]</scope>
    <source>
        <strain evidence="2 3">CCB06</strain>
        <tissue evidence="2">Mycelium</tissue>
    </source>
</reference>
<dbReference type="EMBL" id="KE747815">
    <property type="protein sequence ID" value="RMZ68414.1"/>
    <property type="molecule type" value="Genomic_DNA"/>
</dbReference>
<dbReference type="AlphaFoldDB" id="A0A3M7M1Z0"/>